<evidence type="ECO:0000313" key="6">
    <source>
        <dbReference type="Proteomes" id="UP000053528"/>
    </source>
</evidence>
<feature type="domain" description="HTH araC/xylS-type" evidence="4">
    <location>
        <begin position="422"/>
        <end position="519"/>
    </location>
</feature>
<dbReference type="GO" id="GO:0003700">
    <property type="term" value="F:DNA-binding transcription factor activity"/>
    <property type="evidence" value="ECO:0007669"/>
    <property type="project" value="InterPro"/>
</dbReference>
<dbReference type="Proteomes" id="UP000053528">
    <property type="component" value="Unassembled WGS sequence"/>
</dbReference>
<proteinExistence type="predicted"/>
<comment type="caution">
    <text evidence="5">The sequence shown here is derived from an EMBL/GenBank/DDBJ whole genome shotgun (WGS) entry which is preliminary data.</text>
</comment>
<dbReference type="InterPro" id="IPR009057">
    <property type="entry name" value="Homeodomain-like_sf"/>
</dbReference>
<evidence type="ECO:0000256" key="2">
    <source>
        <dbReference type="ARBA" id="ARBA00023125"/>
    </source>
</evidence>
<evidence type="ECO:0000259" key="4">
    <source>
        <dbReference type="PROSITE" id="PS01124"/>
    </source>
</evidence>
<dbReference type="RefSeq" id="WP_084590268.1">
    <property type="nucleotide sequence ID" value="NZ_JRNH01000001.1"/>
</dbReference>
<dbReference type="InterPro" id="IPR018060">
    <property type="entry name" value="HTH_AraC"/>
</dbReference>
<sequence>MLVLFDPPPVPASQAVAVRNTRDPSLLWVHAGTAEVRTAQQQYPLSSGQGIWLPAGIPYTVEVGADSVAFPIFPAAGTRAPTLDRPQRIDLPSSWSEWLIYQFARSIGYLRGATSDTSLLDLVAGSRYATPKEEARPIEQVPVPPMPRSPEAVTVAHSLLQRPDDPSETTDHARAVNISVRTLQLQFLQETGLPFVRWRTAVRVAASAALMDAGHEIGQAGRQVGFSTPAGFTRAFHTQTGMTPRQYKKARPAIARRDGNFAGTPSELMLQQLQPQEAPNEASPPLIPATQTWNRINDFHVLVWLYRGAARVTVGERTRRLRRGDAIWLPAGVRNSITLSRGALLLPLGSRHGTPETRLPRNLVQRFPDEAELYLLHTFVANYSLVRPRSHDPNGITHSFLKHATRTRARAAEDPAGTTPVYKIIRAVRNDPADRRTLTQWAQVLNADARDLGRAFLATTGQNYVAWRSEVRMTEARRYLEEGLGVAQVSRKLGYAHPSTFTTVFTRAHDMSPREYQRHGWQHTDESLIIR</sequence>
<feature type="domain" description="HTH araC/xylS-type" evidence="4">
    <location>
        <begin position="150"/>
        <end position="250"/>
    </location>
</feature>
<dbReference type="SMART" id="SM00342">
    <property type="entry name" value="HTH_ARAC"/>
    <property type="match status" value="2"/>
</dbReference>
<keyword evidence="2" id="KW-0238">DNA-binding</keyword>
<dbReference type="PANTHER" id="PTHR11019:SF159">
    <property type="entry name" value="TRANSCRIPTIONAL REGULATOR-RELATED"/>
    <property type="match status" value="1"/>
</dbReference>
<evidence type="ECO:0000256" key="3">
    <source>
        <dbReference type="ARBA" id="ARBA00023163"/>
    </source>
</evidence>
<dbReference type="PROSITE" id="PS01124">
    <property type="entry name" value="HTH_ARAC_FAMILY_2"/>
    <property type="match status" value="2"/>
</dbReference>
<dbReference type="Pfam" id="PF12833">
    <property type="entry name" value="HTH_18"/>
    <property type="match status" value="2"/>
</dbReference>
<organism evidence="5 6">
    <name type="scientific">Pseudoglutamicibacter albus DNF00011</name>
    <dbReference type="NCBI Taxonomy" id="1401063"/>
    <lineage>
        <taxon>Bacteria</taxon>
        <taxon>Bacillati</taxon>
        <taxon>Actinomycetota</taxon>
        <taxon>Actinomycetes</taxon>
        <taxon>Micrococcales</taxon>
        <taxon>Micrococcaceae</taxon>
        <taxon>Pseudoglutamicibacter</taxon>
    </lineage>
</organism>
<dbReference type="SUPFAM" id="SSF46689">
    <property type="entry name" value="Homeodomain-like"/>
    <property type="match status" value="2"/>
</dbReference>
<gene>
    <name evidence="5" type="ORF">HMPREF2128_00130</name>
</gene>
<dbReference type="InterPro" id="IPR011051">
    <property type="entry name" value="RmlC_Cupin_sf"/>
</dbReference>
<reference evidence="5 6" key="1">
    <citation type="submission" date="2014-07" db="EMBL/GenBank/DDBJ databases">
        <authorList>
            <person name="McCorrison J."/>
            <person name="Sanka R."/>
            <person name="Torralba M."/>
            <person name="Gillis M."/>
            <person name="Haft D.H."/>
            <person name="Methe B."/>
            <person name="Sutton G."/>
            <person name="Nelson K.E."/>
        </authorList>
    </citation>
    <scope>NUCLEOTIDE SEQUENCE [LARGE SCALE GENOMIC DNA]</scope>
    <source>
        <strain evidence="5 6">DNF00011</strain>
    </source>
</reference>
<dbReference type="Gene3D" id="1.10.10.60">
    <property type="entry name" value="Homeodomain-like"/>
    <property type="match status" value="2"/>
</dbReference>
<protein>
    <submittedName>
        <fullName evidence="5">Transcriptional regulator</fullName>
    </submittedName>
</protein>
<keyword evidence="3" id="KW-0804">Transcription</keyword>
<evidence type="ECO:0000313" key="5">
    <source>
        <dbReference type="EMBL" id="KGF21750.1"/>
    </source>
</evidence>
<keyword evidence="1" id="KW-0805">Transcription regulation</keyword>
<evidence type="ECO:0000256" key="1">
    <source>
        <dbReference type="ARBA" id="ARBA00023015"/>
    </source>
</evidence>
<dbReference type="EMBL" id="JRNH01000001">
    <property type="protein sequence ID" value="KGF21750.1"/>
    <property type="molecule type" value="Genomic_DNA"/>
</dbReference>
<dbReference type="InterPro" id="IPR018062">
    <property type="entry name" value="HTH_AraC-typ_CS"/>
</dbReference>
<dbReference type="PROSITE" id="PS00041">
    <property type="entry name" value="HTH_ARAC_FAMILY_1"/>
    <property type="match status" value="1"/>
</dbReference>
<dbReference type="AlphaFoldDB" id="A0A095YH59"/>
<dbReference type="PANTHER" id="PTHR11019">
    <property type="entry name" value="HTH-TYPE TRANSCRIPTIONAL REGULATOR NIMR"/>
    <property type="match status" value="1"/>
</dbReference>
<name>A0A095YH59_9MICC</name>
<accession>A0A095YH59</accession>
<dbReference type="SUPFAM" id="SSF51182">
    <property type="entry name" value="RmlC-like cupins"/>
    <property type="match status" value="2"/>
</dbReference>
<dbReference type="GO" id="GO:0043565">
    <property type="term" value="F:sequence-specific DNA binding"/>
    <property type="evidence" value="ECO:0007669"/>
    <property type="project" value="InterPro"/>
</dbReference>